<dbReference type="SUPFAM" id="SSF117856">
    <property type="entry name" value="AF0104/ALDC/Ptd012-like"/>
    <property type="match status" value="2"/>
</dbReference>
<dbReference type="Gene3D" id="3.30.1330.80">
    <property type="entry name" value="Hypothetical protein, similar to alpha- acetolactate decarboxylase, domain 2"/>
    <property type="match status" value="2"/>
</dbReference>
<evidence type="ECO:0000313" key="2">
    <source>
        <dbReference type="EMBL" id="MBO2990604.1"/>
    </source>
</evidence>
<keyword evidence="3" id="KW-1185">Reference proteome</keyword>
<dbReference type="Pfam" id="PF03479">
    <property type="entry name" value="PCC"/>
    <property type="match status" value="1"/>
</dbReference>
<dbReference type="AlphaFoldDB" id="A0A939QKX9"/>
<proteinExistence type="predicted"/>
<dbReference type="RefSeq" id="WP_208239723.1">
    <property type="nucleotide sequence ID" value="NZ_JAGFBF010000005.1"/>
</dbReference>
<keyword evidence="2" id="KW-0238">DNA-binding</keyword>
<name>A0A939QKX9_9MICO</name>
<accession>A0A939QKX9</accession>
<sequence>MPVRTRSVVCELEPGIPLVDQLHGALAELGADSGYAELSGGDYALLSYCVPDVATAEKALSFSETRGRPVAHLVYGSVTLGLRDGERFMHSHCCWQAPGGALEGGHLWLETETGVPPFALVTAVYGAQWTSATDPETLMPVFTPTERSVLMGEQQSTDQQILDAPDTVVARVLPNEDITDAVLTVCRQYGFTRAAVRAGLGSFAGATFVDRASGEIRSVDGPATEVIALIGDVRAVDSALAVRLSSTLVDRHGVIHAGELVAGENLVAATFELTVQRLD</sequence>
<dbReference type="CDD" id="cd11378">
    <property type="entry name" value="DUF296"/>
    <property type="match status" value="1"/>
</dbReference>
<evidence type="ECO:0000259" key="1">
    <source>
        <dbReference type="PROSITE" id="PS51742"/>
    </source>
</evidence>
<dbReference type="EMBL" id="JAGFBF010000005">
    <property type="protein sequence ID" value="MBO2990604.1"/>
    <property type="molecule type" value="Genomic_DNA"/>
</dbReference>
<dbReference type="GO" id="GO:0003677">
    <property type="term" value="F:DNA binding"/>
    <property type="evidence" value="ECO:0007669"/>
    <property type="project" value="UniProtKB-KW"/>
</dbReference>
<organism evidence="2 3">
    <name type="scientific">Leucobacter tardus</name>
    <dbReference type="NCBI Taxonomy" id="501483"/>
    <lineage>
        <taxon>Bacteria</taxon>
        <taxon>Bacillati</taxon>
        <taxon>Actinomycetota</taxon>
        <taxon>Actinomycetes</taxon>
        <taxon>Micrococcales</taxon>
        <taxon>Microbacteriaceae</taxon>
        <taxon>Leucobacter</taxon>
    </lineage>
</organism>
<gene>
    <name evidence="2" type="ORF">J4H85_11420</name>
</gene>
<evidence type="ECO:0000313" key="3">
    <source>
        <dbReference type="Proteomes" id="UP000668403"/>
    </source>
</evidence>
<feature type="domain" description="PPC" evidence="1">
    <location>
        <begin position="162"/>
        <end position="279"/>
    </location>
</feature>
<reference evidence="2" key="1">
    <citation type="submission" date="2021-03" db="EMBL/GenBank/DDBJ databases">
        <title>Leucobacter chromiisoli sp. nov., isolated from chromium-containing soil of chemical plant.</title>
        <authorList>
            <person name="Xu Z."/>
        </authorList>
    </citation>
    <scope>NUCLEOTIDE SEQUENCE</scope>
    <source>
        <strain evidence="2">K 70/01</strain>
    </source>
</reference>
<comment type="caution">
    <text evidence="2">The sequence shown here is derived from an EMBL/GenBank/DDBJ whole genome shotgun (WGS) entry which is preliminary data.</text>
</comment>
<dbReference type="Proteomes" id="UP000668403">
    <property type="component" value="Unassembled WGS sequence"/>
</dbReference>
<dbReference type="PROSITE" id="PS51742">
    <property type="entry name" value="PPC"/>
    <property type="match status" value="1"/>
</dbReference>
<protein>
    <submittedName>
        <fullName evidence="2">DNA-binding protein</fullName>
    </submittedName>
</protein>
<dbReference type="InterPro" id="IPR005175">
    <property type="entry name" value="PPC_dom"/>
</dbReference>